<dbReference type="Proteomes" id="UP000236724">
    <property type="component" value="Unassembled WGS sequence"/>
</dbReference>
<dbReference type="PRINTS" id="PR00885">
    <property type="entry name" value="BCTERIALGSPH"/>
</dbReference>
<evidence type="ECO:0000256" key="3">
    <source>
        <dbReference type="ARBA" id="ARBA00022475"/>
    </source>
</evidence>
<dbReference type="AlphaFoldDB" id="A0A1H6F6A9"/>
<keyword evidence="4" id="KW-0488">Methylation</keyword>
<evidence type="ECO:0000256" key="8">
    <source>
        <dbReference type="ARBA" id="ARBA00023136"/>
    </source>
</evidence>
<keyword evidence="8 11" id="KW-0472">Membrane</keyword>
<evidence type="ECO:0000256" key="7">
    <source>
        <dbReference type="ARBA" id="ARBA00022989"/>
    </source>
</evidence>
<dbReference type="InterPro" id="IPR049875">
    <property type="entry name" value="TypeII_GspH"/>
</dbReference>
<dbReference type="NCBIfam" id="TIGR01708">
    <property type="entry name" value="typeII_sec_gspH"/>
    <property type="match status" value="1"/>
</dbReference>
<dbReference type="InterPro" id="IPR012902">
    <property type="entry name" value="N_methyl_site"/>
</dbReference>
<evidence type="ECO:0000256" key="2">
    <source>
        <dbReference type="ARBA" id="ARBA00021549"/>
    </source>
</evidence>
<keyword evidence="14" id="KW-1185">Reference proteome</keyword>
<dbReference type="NCBIfam" id="TIGR02532">
    <property type="entry name" value="IV_pilin_GFxxxE"/>
    <property type="match status" value="1"/>
</dbReference>
<evidence type="ECO:0000313" key="13">
    <source>
        <dbReference type="EMBL" id="SEH04626.1"/>
    </source>
</evidence>
<evidence type="ECO:0000256" key="9">
    <source>
        <dbReference type="ARBA" id="ARBA00025772"/>
    </source>
</evidence>
<proteinExistence type="inferred from homology"/>
<evidence type="ECO:0000256" key="5">
    <source>
        <dbReference type="ARBA" id="ARBA00022519"/>
    </source>
</evidence>
<evidence type="ECO:0000256" key="11">
    <source>
        <dbReference type="SAM" id="Phobius"/>
    </source>
</evidence>
<keyword evidence="7 11" id="KW-1133">Transmembrane helix</keyword>
<dbReference type="Gene3D" id="3.55.40.10">
    <property type="entry name" value="minor pseudopilin epsh domain"/>
    <property type="match status" value="1"/>
</dbReference>
<organism evidence="13 14">
    <name type="scientific">Candidatus Venteria ishoeyi</name>
    <dbReference type="NCBI Taxonomy" id="1899563"/>
    <lineage>
        <taxon>Bacteria</taxon>
        <taxon>Pseudomonadati</taxon>
        <taxon>Pseudomonadota</taxon>
        <taxon>Gammaproteobacteria</taxon>
        <taxon>Thiotrichales</taxon>
        <taxon>Thiotrichaceae</taxon>
        <taxon>Venteria</taxon>
    </lineage>
</organism>
<evidence type="ECO:0000259" key="12">
    <source>
        <dbReference type="Pfam" id="PF12019"/>
    </source>
</evidence>
<feature type="transmembrane region" description="Helical" evidence="11">
    <location>
        <begin position="12"/>
        <end position="32"/>
    </location>
</feature>
<dbReference type="Pfam" id="PF12019">
    <property type="entry name" value="GspH"/>
    <property type="match status" value="1"/>
</dbReference>
<comment type="similarity">
    <text evidence="9">Belongs to the GSP H family.</text>
</comment>
<dbReference type="InterPro" id="IPR045584">
    <property type="entry name" value="Pilin-like"/>
</dbReference>
<protein>
    <recommendedName>
        <fullName evidence="2">Type II secretion system protein H</fullName>
    </recommendedName>
    <alternativeName>
        <fullName evidence="10">General secretion pathway protein H</fullName>
    </alternativeName>
</protein>
<evidence type="ECO:0000256" key="6">
    <source>
        <dbReference type="ARBA" id="ARBA00022692"/>
    </source>
</evidence>
<dbReference type="GO" id="GO:0015627">
    <property type="term" value="C:type II protein secretion system complex"/>
    <property type="evidence" value="ECO:0007669"/>
    <property type="project" value="InterPro"/>
</dbReference>
<evidence type="ECO:0000256" key="1">
    <source>
        <dbReference type="ARBA" id="ARBA00004377"/>
    </source>
</evidence>
<keyword evidence="6 11" id="KW-0812">Transmembrane</keyword>
<dbReference type="InterPro" id="IPR022346">
    <property type="entry name" value="T2SS_GspH"/>
</dbReference>
<dbReference type="OrthoDB" id="6076129at2"/>
<accession>A0A1H6F6A9</accession>
<dbReference type="PROSITE" id="PS00409">
    <property type="entry name" value="PROKAR_NTER_METHYL"/>
    <property type="match status" value="1"/>
</dbReference>
<dbReference type="GO" id="GO:0005886">
    <property type="term" value="C:plasma membrane"/>
    <property type="evidence" value="ECO:0007669"/>
    <property type="project" value="UniProtKB-SubCell"/>
</dbReference>
<gene>
    <name evidence="13" type="ORF">MBHS_00475</name>
</gene>
<dbReference type="SUPFAM" id="SSF54523">
    <property type="entry name" value="Pili subunits"/>
    <property type="match status" value="1"/>
</dbReference>
<reference evidence="13 14" key="1">
    <citation type="submission" date="2016-10" db="EMBL/GenBank/DDBJ databases">
        <authorList>
            <person name="de Groot N.N."/>
        </authorList>
    </citation>
    <scope>NUCLEOTIDE SEQUENCE [LARGE SCALE GENOMIC DNA]</scope>
    <source>
        <strain evidence="13">MBHS1</strain>
    </source>
</reference>
<dbReference type="RefSeq" id="WP_103918669.1">
    <property type="nucleotide sequence ID" value="NZ_FMSV02000072.1"/>
</dbReference>
<dbReference type="Pfam" id="PF07963">
    <property type="entry name" value="N_methyl"/>
    <property type="match status" value="1"/>
</dbReference>
<evidence type="ECO:0000313" key="14">
    <source>
        <dbReference type="Proteomes" id="UP000236724"/>
    </source>
</evidence>
<evidence type="ECO:0000256" key="4">
    <source>
        <dbReference type="ARBA" id="ARBA00022481"/>
    </source>
</evidence>
<keyword evidence="5" id="KW-0997">Cell inner membrane</keyword>
<evidence type="ECO:0000256" key="10">
    <source>
        <dbReference type="ARBA" id="ARBA00030775"/>
    </source>
</evidence>
<sequence>MLLRQRQVAGFTLLEVLVVMVLIGVILGLAALSTNLGGHQKILETEAKRLQQLLQLATEEAILNSRTLGVQFKTNGYRFLRLEDQTWQAVDGTTSTGDNVGNIKQVFRPRQLPEGFELQIEIEGVYTELDSYTQTGVDEMPMDEGGNLPQILLLPDGETTPFICILQTVDQQQNDSYRLELGQYGRPRIEHRNKTQW</sequence>
<dbReference type="EMBL" id="FMSV02000072">
    <property type="protein sequence ID" value="SEH04626.1"/>
    <property type="molecule type" value="Genomic_DNA"/>
</dbReference>
<dbReference type="GO" id="GO:0015628">
    <property type="term" value="P:protein secretion by the type II secretion system"/>
    <property type="evidence" value="ECO:0007669"/>
    <property type="project" value="InterPro"/>
</dbReference>
<comment type="subcellular location">
    <subcellularLocation>
        <location evidence="1">Cell inner membrane</location>
        <topology evidence="1">Single-pass membrane protein</topology>
    </subcellularLocation>
</comment>
<name>A0A1H6F6A9_9GAMM</name>
<keyword evidence="3" id="KW-1003">Cell membrane</keyword>
<dbReference type="InterPro" id="IPR002416">
    <property type="entry name" value="T2SS_protein-GspH"/>
</dbReference>
<feature type="domain" description="General secretion pathway GspH" evidence="12">
    <location>
        <begin position="46"/>
        <end position="179"/>
    </location>
</feature>